<dbReference type="OrthoDB" id="166924at2759"/>
<dbReference type="AlphaFoldDB" id="A0A8T1V448"/>
<keyword evidence="4" id="KW-1185">Reference proteome</keyword>
<feature type="transmembrane region" description="Helical" evidence="2">
    <location>
        <begin position="308"/>
        <end position="330"/>
    </location>
</feature>
<comment type="caution">
    <text evidence="3">The sequence shown here is derived from an EMBL/GenBank/DDBJ whole genome shotgun (WGS) entry which is preliminary data.</text>
</comment>
<reference evidence="3" key="1">
    <citation type="submission" date="2021-02" db="EMBL/GenBank/DDBJ databases">
        <authorList>
            <person name="Palmer J.M."/>
        </authorList>
    </citation>
    <scope>NUCLEOTIDE SEQUENCE</scope>
    <source>
        <strain evidence="3">SCRP734</strain>
    </source>
</reference>
<name>A0A8T1V448_9STRA</name>
<evidence type="ECO:0000313" key="4">
    <source>
        <dbReference type="Proteomes" id="UP000694044"/>
    </source>
</evidence>
<feature type="compositionally biased region" description="Basic and acidic residues" evidence="1">
    <location>
        <begin position="85"/>
        <end position="98"/>
    </location>
</feature>
<feature type="region of interest" description="Disordered" evidence="1">
    <location>
        <begin position="37"/>
        <end position="143"/>
    </location>
</feature>
<feature type="region of interest" description="Disordered" evidence="1">
    <location>
        <begin position="1"/>
        <end position="24"/>
    </location>
</feature>
<feature type="region of interest" description="Disordered" evidence="1">
    <location>
        <begin position="164"/>
        <end position="195"/>
    </location>
</feature>
<keyword evidence="2" id="KW-1133">Transmembrane helix</keyword>
<organism evidence="3 4">
    <name type="scientific">Phytophthora pseudosyringae</name>
    <dbReference type="NCBI Taxonomy" id="221518"/>
    <lineage>
        <taxon>Eukaryota</taxon>
        <taxon>Sar</taxon>
        <taxon>Stramenopiles</taxon>
        <taxon>Oomycota</taxon>
        <taxon>Peronosporomycetes</taxon>
        <taxon>Peronosporales</taxon>
        <taxon>Peronosporaceae</taxon>
        <taxon>Phytophthora</taxon>
    </lineage>
</organism>
<keyword evidence="2" id="KW-0812">Transmembrane</keyword>
<feature type="compositionally biased region" description="Basic and acidic residues" evidence="1">
    <location>
        <begin position="182"/>
        <end position="191"/>
    </location>
</feature>
<dbReference type="EMBL" id="JAGDFM010000834">
    <property type="protein sequence ID" value="KAG7376047.1"/>
    <property type="molecule type" value="Genomic_DNA"/>
</dbReference>
<protein>
    <submittedName>
        <fullName evidence="3">RAN GTPase-activating protein 2</fullName>
    </submittedName>
</protein>
<gene>
    <name evidence="3" type="primary">RANGAP2_2</name>
    <name evidence="3" type="ORF">PHYPSEUDO_014565</name>
</gene>
<feature type="compositionally biased region" description="Polar residues" evidence="1">
    <location>
        <begin position="119"/>
        <end position="139"/>
    </location>
</feature>
<dbReference type="Proteomes" id="UP000694044">
    <property type="component" value="Unassembled WGS sequence"/>
</dbReference>
<evidence type="ECO:0000256" key="1">
    <source>
        <dbReference type="SAM" id="MobiDB-lite"/>
    </source>
</evidence>
<evidence type="ECO:0000256" key="2">
    <source>
        <dbReference type="SAM" id="Phobius"/>
    </source>
</evidence>
<keyword evidence="2" id="KW-0472">Membrane</keyword>
<sequence length="390" mass="43032">MAAQIADRSNAGMSFSSGESAPELSKLEATRLALAQEQKKRIDAAVARVTSKKEGGGGKRKGLSSPDAGHRSKKSKTVVDVANDQVDKKNSIARRMVDRFSAMPEPEHEEEAEHEPATRSVSTQQFVARSTTAASPSDSTLRETVEKVVVTTKTTTVEKVKVTEEKQESAVVSEEDEAALPAEKREKESKWDGPTTNYHVKQLGLDDKVDIYAPVAQQQEDVQRVRERAKYMPSGESINSLKTSSDSETDSDFALKASLSQESEESDAVSLPEVDASETQALAEEAQEFERQTAIQTAEIRRTWAKRVFVYTPLSIVAIIVLVFALLFAIDWSQETFQFCEIDAEGAERTIVGSEEIFSCASFVETQSLIKSTLRETAEKAQETLRSYFE</sequence>
<proteinExistence type="predicted"/>
<evidence type="ECO:0000313" key="3">
    <source>
        <dbReference type="EMBL" id="KAG7376047.1"/>
    </source>
</evidence>
<accession>A0A8T1V448</accession>